<dbReference type="Gene3D" id="3.90.226.10">
    <property type="entry name" value="2-enoyl-CoA Hydratase, Chain A, domain 1"/>
    <property type="match status" value="1"/>
</dbReference>
<dbReference type="Proteomes" id="UP001595613">
    <property type="component" value="Unassembled WGS sequence"/>
</dbReference>
<dbReference type="InterPro" id="IPR018376">
    <property type="entry name" value="Enoyl-CoA_hyd/isom_CS"/>
</dbReference>
<dbReference type="PANTHER" id="PTHR11941:SF54">
    <property type="entry name" value="ENOYL-COA HYDRATASE, MITOCHONDRIAL"/>
    <property type="match status" value="1"/>
</dbReference>
<dbReference type="CDD" id="cd06558">
    <property type="entry name" value="crotonase-like"/>
    <property type="match status" value="1"/>
</dbReference>
<dbReference type="PANTHER" id="PTHR11941">
    <property type="entry name" value="ENOYL-COA HYDRATASE-RELATED"/>
    <property type="match status" value="1"/>
</dbReference>
<dbReference type="EMBL" id="JBHRYD010000001">
    <property type="protein sequence ID" value="MFC3703618.1"/>
    <property type="molecule type" value="Genomic_DNA"/>
</dbReference>
<dbReference type="RefSeq" id="WP_380094559.1">
    <property type="nucleotide sequence ID" value="NZ_JBHRYD010000001.1"/>
</dbReference>
<evidence type="ECO:0000313" key="3">
    <source>
        <dbReference type="EMBL" id="MFC3703618.1"/>
    </source>
</evidence>
<gene>
    <name evidence="3" type="ORF">ACFOOL_02460</name>
</gene>
<sequence>MTQNPVRAEQHGAIRMLIIERAEKHNALNPGVIAGLEAALAEAMADEPTRVVILAGGGERAFVAGMDVEGVAGADALGAYRAMRAGQEFFSSIARSPKPVIAMVQGYALGGGFELALSCDFIVASERARFGFPEITLATFAGWGGTQLAMARMHPAFAREMLLSGKHYMAEEARHFGFINRIVPHESLLAETLAFAGMFADKAPLALEFAKLATRAAADPQEAGMLVEAGLYAVNFVQPHAEAAFRNFLAARQR</sequence>
<dbReference type="PROSITE" id="PS00166">
    <property type="entry name" value="ENOYL_COA_HYDRATASE"/>
    <property type="match status" value="1"/>
</dbReference>
<evidence type="ECO:0000313" key="4">
    <source>
        <dbReference type="Proteomes" id="UP001595613"/>
    </source>
</evidence>
<proteinExistence type="inferred from homology"/>
<evidence type="ECO:0000256" key="1">
    <source>
        <dbReference type="ARBA" id="ARBA00005254"/>
    </source>
</evidence>
<evidence type="ECO:0000256" key="2">
    <source>
        <dbReference type="RuleBase" id="RU003707"/>
    </source>
</evidence>
<name>A0ABV7WZH9_9HYPH</name>
<comment type="similarity">
    <text evidence="1 2">Belongs to the enoyl-CoA hydratase/isomerase family.</text>
</comment>
<dbReference type="InterPro" id="IPR029045">
    <property type="entry name" value="ClpP/crotonase-like_dom_sf"/>
</dbReference>
<dbReference type="InterPro" id="IPR001753">
    <property type="entry name" value="Enoyl-CoA_hydra/iso"/>
</dbReference>
<comment type="caution">
    <text evidence="3">The sequence shown here is derived from an EMBL/GenBank/DDBJ whole genome shotgun (WGS) entry which is preliminary data.</text>
</comment>
<reference evidence="4" key="1">
    <citation type="journal article" date="2019" name="Int. J. Syst. Evol. Microbiol.">
        <title>The Global Catalogue of Microorganisms (GCM) 10K type strain sequencing project: providing services to taxonomists for standard genome sequencing and annotation.</title>
        <authorList>
            <consortium name="The Broad Institute Genomics Platform"/>
            <consortium name="The Broad Institute Genome Sequencing Center for Infectious Disease"/>
            <person name="Wu L."/>
            <person name="Ma J."/>
        </authorList>
    </citation>
    <scope>NUCLEOTIDE SEQUENCE [LARGE SCALE GENOMIC DNA]</scope>
    <source>
        <strain evidence="4">KCTC 42281</strain>
    </source>
</reference>
<dbReference type="Pfam" id="PF00378">
    <property type="entry name" value="ECH_1"/>
    <property type="match status" value="1"/>
</dbReference>
<accession>A0ABV7WZH9</accession>
<dbReference type="SUPFAM" id="SSF52096">
    <property type="entry name" value="ClpP/crotonase"/>
    <property type="match status" value="1"/>
</dbReference>
<protein>
    <submittedName>
        <fullName evidence="3">Enoyl-CoA hydratase/isomerase family protein</fullName>
    </submittedName>
</protein>
<organism evidence="3 4">
    <name type="scientific">Devosia honganensis</name>
    <dbReference type="NCBI Taxonomy" id="1610527"/>
    <lineage>
        <taxon>Bacteria</taxon>
        <taxon>Pseudomonadati</taxon>
        <taxon>Pseudomonadota</taxon>
        <taxon>Alphaproteobacteria</taxon>
        <taxon>Hyphomicrobiales</taxon>
        <taxon>Devosiaceae</taxon>
        <taxon>Devosia</taxon>
    </lineage>
</organism>
<keyword evidence="4" id="KW-1185">Reference proteome</keyword>